<proteinExistence type="predicted"/>
<protein>
    <submittedName>
        <fullName evidence="2">Uncharacterized protein</fullName>
    </submittedName>
</protein>
<dbReference type="Proteomes" id="UP000887565">
    <property type="component" value="Unplaced"/>
</dbReference>
<name>A0A915JN58_ROMCU</name>
<evidence type="ECO:0000313" key="2">
    <source>
        <dbReference type="WBParaSite" id="nRc.2.0.1.t27630-RA"/>
    </source>
</evidence>
<accession>A0A915JN58</accession>
<sequence>MFDRTIADAVNGHRRRKIVRQKVVATVETNQFRWIECKRVTNLAAMLFGLVDLAKEMSMHRFGTGSNNDSRFCCPCPTPFIEALC</sequence>
<reference evidence="2" key="1">
    <citation type="submission" date="2022-11" db="UniProtKB">
        <authorList>
            <consortium name="WormBaseParasite"/>
        </authorList>
    </citation>
    <scope>IDENTIFICATION</scope>
</reference>
<keyword evidence="1" id="KW-1185">Reference proteome</keyword>
<dbReference type="AlphaFoldDB" id="A0A915JN58"/>
<dbReference type="WBParaSite" id="nRc.2.0.1.t27630-RA">
    <property type="protein sequence ID" value="nRc.2.0.1.t27630-RA"/>
    <property type="gene ID" value="nRc.2.0.1.g27630"/>
</dbReference>
<organism evidence="1 2">
    <name type="scientific">Romanomermis culicivorax</name>
    <name type="common">Nematode worm</name>
    <dbReference type="NCBI Taxonomy" id="13658"/>
    <lineage>
        <taxon>Eukaryota</taxon>
        <taxon>Metazoa</taxon>
        <taxon>Ecdysozoa</taxon>
        <taxon>Nematoda</taxon>
        <taxon>Enoplea</taxon>
        <taxon>Dorylaimia</taxon>
        <taxon>Mermithida</taxon>
        <taxon>Mermithoidea</taxon>
        <taxon>Mermithidae</taxon>
        <taxon>Romanomermis</taxon>
    </lineage>
</organism>
<evidence type="ECO:0000313" key="1">
    <source>
        <dbReference type="Proteomes" id="UP000887565"/>
    </source>
</evidence>